<evidence type="ECO:0000256" key="1">
    <source>
        <dbReference type="ARBA" id="ARBA00004496"/>
    </source>
</evidence>
<keyword evidence="7 12" id="KW-0573">Peptidoglycan synthesis</keyword>
<dbReference type="InterPro" id="IPR036968">
    <property type="entry name" value="Enolpyruvate_Tfrase_sf"/>
</dbReference>
<evidence type="ECO:0000256" key="3">
    <source>
        <dbReference type="ARBA" id="ARBA00022490"/>
    </source>
</evidence>
<evidence type="ECO:0000256" key="12">
    <source>
        <dbReference type="HAMAP-Rule" id="MF_00111"/>
    </source>
</evidence>
<proteinExistence type="inferred from homology"/>
<dbReference type="HAMAP" id="MF_00111">
    <property type="entry name" value="MurA"/>
    <property type="match status" value="1"/>
</dbReference>
<sequence length="436" mass="47081">MASFIIEGRHPLRGAIRPIGNKNAALPMLAACLLTDEPITLHNVPNIGDVKTMLRILGEMGVSIQQSGSTVTLCARDVRTASPDPMLFSQIRGSLTLMGPLLARFGRFEVKTSAGGDDIGRRRIDTHLHVLGALGARLAQNGKFELQADGRLRGKDILLDEASVTATENGVMAAALAQGTTILRNAASEPHVQDLCHLLMRMGCHIEGIGSNVLTIHGCDRLHGAEAHISPDFVEVGSYIGMGAITPGELRIVGVVPEHLRMMEMVFVDRLGVRMHLEEDLSAPANERYTLVIEEEQELRVRPDFGGAVPKIDDAPWPAFPPDLMSIALVTATQAQGTVIIHEKMYESRLFFVDKLIAMGAQIILCDPHRAVVVGPSRLTGQQVTSPDIRAGMALVLAALAAEGVTTIGNVQQIDRGYQEIDVKLRALGAHIERVE</sequence>
<keyword evidence="3 12" id="KW-0963">Cytoplasm</keyword>
<comment type="subcellular location">
    <subcellularLocation>
        <location evidence="1 12">Cytoplasm</location>
    </subcellularLocation>
</comment>
<organism evidence="14">
    <name type="scientific">Caldilinea aerophila</name>
    <dbReference type="NCBI Taxonomy" id="133453"/>
    <lineage>
        <taxon>Bacteria</taxon>
        <taxon>Bacillati</taxon>
        <taxon>Chloroflexota</taxon>
        <taxon>Caldilineae</taxon>
        <taxon>Caldilineales</taxon>
        <taxon>Caldilineaceae</taxon>
        <taxon>Caldilinea</taxon>
    </lineage>
</organism>
<dbReference type="InterPro" id="IPR050068">
    <property type="entry name" value="MurA_subfamily"/>
</dbReference>
<dbReference type="NCBIfam" id="NF006873">
    <property type="entry name" value="PRK09369.1"/>
    <property type="match status" value="1"/>
</dbReference>
<feature type="domain" description="Enolpyruvate transferase" evidence="13">
    <location>
        <begin position="7"/>
        <end position="422"/>
    </location>
</feature>
<feature type="binding site" evidence="12">
    <location>
        <position position="92"/>
    </location>
    <ligand>
        <name>UDP-N-acetyl-alpha-D-glucosamine</name>
        <dbReference type="ChEBI" id="CHEBI:57705"/>
    </ligand>
</feature>
<keyword evidence="4 12" id="KW-0132">Cell division</keyword>
<evidence type="ECO:0000313" key="14">
    <source>
        <dbReference type="EMBL" id="HDX30806.1"/>
    </source>
</evidence>
<keyword evidence="9 12" id="KW-0961">Cell wall biogenesis/degradation</keyword>
<comment type="catalytic activity">
    <reaction evidence="11 12">
        <text>phosphoenolpyruvate + UDP-N-acetyl-alpha-D-glucosamine = UDP-N-acetyl-3-O-(1-carboxyvinyl)-alpha-D-glucosamine + phosphate</text>
        <dbReference type="Rhea" id="RHEA:18681"/>
        <dbReference type="ChEBI" id="CHEBI:43474"/>
        <dbReference type="ChEBI" id="CHEBI:57705"/>
        <dbReference type="ChEBI" id="CHEBI:58702"/>
        <dbReference type="ChEBI" id="CHEBI:68483"/>
        <dbReference type="EC" id="2.5.1.7"/>
    </reaction>
</comment>
<dbReference type="GO" id="GO:0071555">
    <property type="term" value="P:cell wall organization"/>
    <property type="evidence" value="ECO:0007669"/>
    <property type="project" value="UniProtKB-KW"/>
</dbReference>
<keyword evidence="6 12" id="KW-0133">Cell shape</keyword>
<feature type="binding site" evidence="12">
    <location>
        <position position="323"/>
    </location>
    <ligand>
        <name>UDP-N-acetyl-alpha-D-glucosamine</name>
        <dbReference type="ChEBI" id="CHEBI:57705"/>
    </ligand>
</feature>
<comment type="function">
    <text evidence="12">Cell wall formation. Adds enolpyruvyl to UDP-N-acetylglucosamine.</text>
</comment>
<dbReference type="InterPro" id="IPR001986">
    <property type="entry name" value="Enolpyruvate_Tfrase_dom"/>
</dbReference>
<evidence type="ECO:0000256" key="11">
    <source>
        <dbReference type="ARBA" id="ARBA00047527"/>
    </source>
</evidence>
<comment type="caution">
    <text evidence="12">Lacks conserved residue(s) required for the propagation of feature annotation.</text>
</comment>
<comment type="pathway">
    <text evidence="2 12">Cell wall biogenesis; peptidoglycan biosynthesis.</text>
</comment>
<dbReference type="NCBIfam" id="TIGR01072">
    <property type="entry name" value="murA"/>
    <property type="match status" value="1"/>
</dbReference>
<dbReference type="Pfam" id="PF00275">
    <property type="entry name" value="EPSP_synthase"/>
    <property type="match status" value="1"/>
</dbReference>
<dbReference type="GO" id="GO:0008760">
    <property type="term" value="F:UDP-N-acetylglucosamine 1-carboxyvinyltransferase activity"/>
    <property type="evidence" value="ECO:0007669"/>
    <property type="project" value="UniProtKB-UniRule"/>
</dbReference>
<dbReference type="InterPro" id="IPR013792">
    <property type="entry name" value="RNA3'P_cycl/enolpyr_Trfase_a/b"/>
</dbReference>
<evidence type="ECO:0000256" key="5">
    <source>
        <dbReference type="ARBA" id="ARBA00022679"/>
    </source>
</evidence>
<feature type="binding site" evidence="12">
    <location>
        <begin position="22"/>
        <end position="23"/>
    </location>
    <ligand>
        <name>phosphoenolpyruvate</name>
        <dbReference type="ChEBI" id="CHEBI:58702"/>
    </ligand>
</feature>
<dbReference type="PANTHER" id="PTHR43783">
    <property type="entry name" value="UDP-N-ACETYLGLUCOSAMINE 1-CARBOXYVINYLTRANSFERASE"/>
    <property type="match status" value="1"/>
</dbReference>
<evidence type="ECO:0000256" key="6">
    <source>
        <dbReference type="ARBA" id="ARBA00022960"/>
    </source>
</evidence>
<dbReference type="GO" id="GO:0019277">
    <property type="term" value="P:UDP-N-acetylgalactosamine biosynthetic process"/>
    <property type="evidence" value="ECO:0007669"/>
    <property type="project" value="InterPro"/>
</dbReference>
<dbReference type="AlphaFoldDB" id="A0A7C1JJ42"/>
<dbReference type="EC" id="2.5.1.7" evidence="12"/>
<dbReference type="GO" id="GO:0009252">
    <property type="term" value="P:peptidoglycan biosynthetic process"/>
    <property type="evidence" value="ECO:0007669"/>
    <property type="project" value="UniProtKB-UniRule"/>
</dbReference>
<dbReference type="PANTHER" id="PTHR43783:SF1">
    <property type="entry name" value="UDP-N-ACETYLGLUCOSAMINE 1-CARBOXYVINYLTRANSFERASE"/>
    <property type="match status" value="1"/>
</dbReference>
<feature type="active site" description="Proton donor" evidence="12">
    <location>
        <position position="117"/>
    </location>
</feature>
<evidence type="ECO:0000256" key="2">
    <source>
        <dbReference type="ARBA" id="ARBA00004752"/>
    </source>
</evidence>
<gene>
    <name evidence="12 14" type="primary">murA</name>
    <name evidence="14" type="ORF">ENQ20_04855</name>
</gene>
<dbReference type="CDD" id="cd01555">
    <property type="entry name" value="UdpNAET"/>
    <property type="match status" value="1"/>
</dbReference>
<evidence type="ECO:0000256" key="7">
    <source>
        <dbReference type="ARBA" id="ARBA00022984"/>
    </source>
</evidence>
<evidence type="ECO:0000256" key="4">
    <source>
        <dbReference type="ARBA" id="ARBA00022618"/>
    </source>
</evidence>
<comment type="similarity">
    <text evidence="10 12">Belongs to the EPSP synthase family. MurA subfamily.</text>
</comment>
<keyword evidence="5 12" id="KW-0808">Transferase</keyword>
<evidence type="ECO:0000256" key="10">
    <source>
        <dbReference type="ARBA" id="ARBA00038367"/>
    </source>
</evidence>
<keyword evidence="8 12" id="KW-0131">Cell cycle</keyword>
<comment type="caution">
    <text evidence="14">The sequence shown here is derived from an EMBL/GenBank/DDBJ whole genome shotgun (WGS) entry which is preliminary data.</text>
</comment>
<dbReference type="Gene3D" id="3.65.10.10">
    <property type="entry name" value="Enolpyruvate transferase domain"/>
    <property type="match status" value="2"/>
</dbReference>
<accession>A0A7C1JJ42</accession>
<evidence type="ECO:0000256" key="9">
    <source>
        <dbReference type="ARBA" id="ARBA00023316"/>
    </source>
</evidence>
<dbReference type="UniPathway" id="UPA00219"/>
<evidence type="ECO:0000256" key="8">
    <source>
        <dbReference type="ARBA" id="ARBA00023306"/>
    </source>
</evidence>
<feature type="binding site" evidence="12">
    <location>
        <position position="345"/>
    </location>
    <ligand>
        <name>UDP-N-acetyl-alpha-D-glucosamine</name>
        <dbReference type="ChEBI" id="CHEBI:57705"/>
    </ligand>
</feature>
<evidence type="ECO:0000259" key="13">
    <source>
        <dbReference type="Pfam" id="PF00275"/>
    </source>
</evidence>
<dbReference type="SUPFAM" id="SSF55205">
    <property type="entry name" value="EPT/RTPC-like"/>
    <property type="match status" value="1"/>
</dbReference>
<dbReference type="EMBL" id="DSMG01000053">
    <property type="protein sequence ID" value="HDX30806.1"/>
    <property type="molecule type" value="Genomic_DNA"/>
</dbReference>
<dbReference type="GO" id="GO:0005737">
    <property type="term" value="C:cytoplasm"/>
    <property type="evidence" value="ECO:0007669"/>
    <property type="project" value="UniProtKB-SubCell"/>
</dbReference>
<name>A0A7C1JJ42_9CHLR</name>
<protein>
    <recommendedName>
        <fullName evidence="12">UDP-N-acetylglucosamine 1-carboxyvinyltransferase</fullName>
        <ecNumber evidence="12">2.5.1.7</ecNumber>
    </recommendedName>
    <alternativeName>
        <fullName evidence="12">Enoylpyruvate transferase</fullName>
    </alternativeName>
    <alternativeName>
        <fullName evidence="12">UDP-N-acetylglucosamine enolpyruvyl transferase</fullName>
        <shortName evidence="12">EPT</shortName>
    </alternativeName>
</protein>
<dbReference type="GO" id="GO:0051301">
    <property type="term" value="P:cell division"/>
    <property type="evidence" value="ECO:0007669"/>
    <property type="project" value="UniProtKB-KW"/>
</dbReference>
<dbReference type="GO" id="GO:0008360">
    <property type="term" value="P:regulation of cell shape"/>
    <property type="evidence" value="ECO:0007669"/>
    <property type="project" value="UniProtKB-KW"/>
</dbReference>
<dbReference type="InterPro" id="IPR005750">
    <property type="entry name" value="UDP_GlcNAc_COvinyl_MurA"/>
</dbReference>
<reference evidence="14" key="1">
    <citation type="journal article" date="2020" name="mSystems">
        <title>Genome- and Community-Level Interaction Insights into Carbon Utilization and Element Cycling Functions of Hydrothermarchaeota in Hydrothermal Sediment.</title>
        <authorList>
            <person name="Zhou Z."/>
            <person name="Liu Y."/>
            <person name="Xu W."/>
            <person name="Pan J."/>
            <person name="Luo Z.H."/>
            <person name="Li M."/>
        </authorList>
    </citation>
    <scope>NUCLEOTIDE SEQUENCE [LARGE SCALE GENOMIC DNA]</scope>
    <source>
        <strain evidence="14">SpSt-289</strain>
    </source>
</reference>